<dbReference type="Pfam" id="PF16036">
    <property type="entry name" value="Chalcone_3"/>
    <property type="match status" value="1"/>
</dbReference>
<accession>A0A1M6G7D3</accession>
<name>A0A1M6G7D3_9PROT</name>
<dbReference type="STRING" id="198092.SAMN02745194_01642"/>
<reference evidence="4 5" key="1">
    <citation type="submission" date="2016-11" db="EMBL/GenBank/DDBJ databases">
        <authorList>
            <person name="Jaros S."/>
            <person name="Januszkiewicz K."/>
            <person name="Wedrychowicz H."/>
        </authorList>
    </citation>
    <scope>NUCLEOTIDE SEQUENCE [LARGE SCALE GENOMIC DNA]</scope>
    <source>
        <strain evidence="4 5">DSM 14916</strain>
    </source>
</reference>
<keyword evidence="2" id="KW-0732">Signal</keyword>
<sequence>MAQDGWAARTGGTMRAETPDAAPWTRRALALPLLAAMAAPARAQEAAPTEMMVAGRRLVLNGTGVRRFLGFEVLRGWLYLERRSTDAATILASPGVKLLRLRYTVSVPRGRLVSGWEDGFREGCGCEMPAEFRARLRDLPAGQVEDWLFLPDRAEIAYLGEPPVRVTPRQGTAMLSSFIGPDVSSAGLRRGLLGQD</sequence>
<dbReference type="EMBL" id="FQZF01000008">
    <property type="protein sequence ID" value="SHJ05891.1"/>
    <property type="molecule type" value="Genomic_DNA"/>
</dbReference>
<dbReference type="InterPro" id="IPR016087">
    <property type="entry name" value="Chalcone_isomerase"/>
</dbReference>
<evidence type="ECO:0000256" key="2">
    <source>
        <dbReference type="SAM" id="SignalP"/>
    </source>
</evidence>
<organism evidence="4 5">
    <name type="scientific">Muricoccus roseus</name>
    <dbReference type="NCBI Taxonomy" id="198092"/>
    <lineage>
        <taxon>Bacteria</taxon>
        <taxon>Pseudomonadati</taxon>
        <taxon>Pseudomonadota</taxon>
        <taxon>Alphaproteobacteria</taxon>
        <taxon>Acetobacterales</taxon>
        <taxon>Roseomonadaceae</taxon>
        <taxon>Muricoccus</taxon>
    </lineage>
</organism>
<keyword evidence="4" id="KW-0413">Isomerase</keyword>
<dbReference type="RefSeq" id="WP_073133495.1">
    <property type="nucleotide sequence ID" value="NZ_FQZF01000008.1"/>
</dbReference>
<evidence type="ECO:0000256" key="1">
    <source>
        <dbReference type="SAM" id="MobiDB-lite"/>
    </source>
</evidence>
<dbReference type="OrthoDB" id="7270405at2"/>
<evidence type="ECO:0000313" key="5">
    <source>
        <dbReference type="Proteomes" id="UP000184387"/>
    </source>
</evidence>
<proteinExistence type="predicted"/>
<gene>
    <name evidence="4" type="ORF">SAMN02745194_01642</name>
</gene>
<feature type="chain" id="PRO_5012432220" evidence="2">
    <location>
        <begin position="44"/>
        <end position="196"/>
    </location>
</feature>
<dbReference type="Proteomes" id="UP000184387">
    <property type="component" value="Unassembled WGS sequence"/>
</dbReference>
<dbReference type="AlphaFoldDB" id="A0A1M6G7D3"/>
<feature type="region of interest" description="Disordered" evidence="1">
    <location>
        <begin position="1"/>
        <end position="20"/>
    </location>
</feature>
<protein>
    <submittedName>
        <fullName evidence="4">Chalcone isomerase-like</fullName>
    </submittedName>
</protein>
<feature type="signal peptide" evidence="2">
    <location>
        <begin position="1"/>
        <end position="43"/>
    </location>
</feature>
<keyword evidence="5" id="KW-1185">Reference proteome</keyword>
<feature type="domain" description="Chalcone isomerase" evidence="3">
    <location>
        <begin position="47"/>
        <end position="194"/>
    </location>
</feature>
<dbReference type="GO" id="GO:0016853">
    <property type="term" value="F:isomerase activity"/>
    <property type="evidence" value="ECO:0007669"/>
    <property type="project" value="UniProtKB-KW"/>
</dbReference>
<evidence type="ECO:0000313" key="4">
    <source>
        <dbReference type="EMBL" id="SHJ05891.1"/>
    </source>
</evidence>
<evidence type="ECO:0000259" key="3">
    <source>
        <dbReference type="Pfam" id="PF16036"/>
    </source>
</evidence>